<name>A0A2P2R1H7_RHIMU</name>
<organism evidence="1">
    <name type="scientific">Rhizophora mucronata</name>
    <name type="common">Asiatic mangrove</name>
    <dbReference type="NCBI Taxonomy" id="61149"/>
    <lineage>
        <taxon>Eukaryota</taxon>
        <taxon>Viridiplantae</taxon>
        <taxon>Streptophyta</taxon>
        <taxon>Embryophyta</taxon>
        <taxon>Tracheophyta</taxon>
        <taxon>Spermatophyta</taxon>
        <taxon>Magnoliopsida</taxon>
        <taxon>eudicotyledons</taxon>
        <taxon>Gunneridae</taxon>
        <taxon>Pentapetalae</taxon>
        <taxon>rosids</taxon>
        <taxon>fabids</taxon>
        <taxon>Malpighiales</taxon>
        <taxon>Rhizophoraceae</taxon>
        <taxon>Rhizophora</taxon>
    </lineage>
</organism>
<proteinExistence type="predicted"/>
<accession>A0A2P2R1H7</accession>
<reference evidence="1" key="1">
    <citation type="submission" date="2018-02" db="EMBL/GenBank/DDBJ databases">
        <title>Rhizophora mucronata_Transcriptome.</title>
        <authorList>
            <person name="Meera S.P."/>
            <person name="Sreeshan A."/>
            <person name="Augustine A."/>
        </authorList>
    </citation>
    <scope>NUCLEOTIDE SEQUENCE</scope>
    <source>
        <tissue evidence="1">Leaf</tissue>
    </source>
</reference>
<protein>
    <submittedName>
        <fullName evidence="1">Uncharacterized protein</fullName>
    </submittedName>
</protein>
<sequence>MTVRNCTGLVATVKRSSYSQGNPFLSQVDRNAESKYGKPTIMWAMPL</sequence>
<dbReference type="EMBL" id="GGEC01092563">
    <property type="protein sequence ID" value="MBX73047.1"/>
    <property type="molecule type" value="Transcribed_RNA"/>
</dbReference>
<dbReference type="AlphaFoldDB" id="A0A2P2R1H7"/>
<evidence type="ECO:0000313" key="1">
    <source>
        <dbReference type="EMBL" id="MBX73047.1"/>
    </source>
</evidence>